<keyword evidence="3 6" id="KW-0479">Metal-binding</keyword>
<dbReference type="InterPro" id="IPR044084">
    <property type="entry name" value="AvModA-like_subst-bd"/>
</dbReference>
<dbReference type="OrthoDB" id="9785015at2"/>
<feature type="chain" id="PRO_5020427063" evidence="7">
    <location>
        <begin position="22"/>
        <end position="258"/>
    </location>
</feature>
<dbReference type="PANTHER" id="PTHR30632:SF14">
    <property type="entry name" value="TUNGSTATE_MOLYBDATE_CHROMATE-BINDING PROTEIN MODA"/>
    <property type="match status" value="1"/>
</dbReference>
<evidence type="ECO:0000256" key="6">
    <source>
        <dbReference type="PIRSR" id="PIRSR004846-1"/>
    </source>
</evidence>
<evidence type="ECO:0000313" key="8">
    <source>
        <dbReference type="EMBL" id="TCN84268.1"/>
    </source>
</evidence>
<dbReference type="AlphaFoldDB" id="A0A4R2FL06"/>
<dbReference type="Gene3D" id="3.40.190.10">
    <property type="entry name" value="Periplasmic binding protein-like II"/>
    <property type="match status" value="2"/>
</dbReference>
<evidence type="ECO:0000256" key="3">
    <source>
        <dbReference type="ARBA" id="ARBA00022723"/>
    </source>
</evidence>
<evidence type="ECO:0000313" key="9">
    <source>
        <dbReference type="Proteomes" id="UP000294832"/>
    </source>
</evidence>
<protein>
    <submittedName>
        <fullName evidence="8">Molybdate transport system substrate-binding protein</fullName>
    </submittedName>
</protein>
<dbReference type="PANTHER" id="PTHR30632">
    <property type="entry name" value="MOLYBDATE-BINDING PERIPLASMIC PROTEIN"/>
    <property type="match status" value="1"/>
</dbReference>
<evidence type="ECO:0000256" key="5">
    <source>
        <dbReference type="ARBA" id="ARBA00062515"/>
    </source>
</evidence>
<dbReference type="NCBIfam" id="TIGR01256">
    <property type="entry name" value="modA"/>
    <property type="match status" value="1"/>
</dbReference>
<organism evidence="8 9">
    <name type="scientific">Shewanella fodinae</name>
    <dbReference type="NCBI Taxonomy" id="552357"/>
    <lineage>
        <taxon>Bacteria</taxon>
        <taxon>Pseudomonadati</taxon>
        <taxon>Pseudomonadota</taxon>
        <taxon>Gammaproteobacteria</taxon>
        <taxon>Alteromonadales</taxon>
        <taxon>Shewanellaceae</taxon>
        <taxon>Shewanella</taxon>
    </lineage>
</organism>
<feature type="binding site" evidence="6">
    <location>
        <position position="59"/>
    </location>
    <ligand>
        <name>molybdate</name>
        <dbReference type="ChEBI" id="CHEBI:36264"/>
    </ligand>
</feature>
<dbReference type="SUPFAM" id="SSF53850">
    <property type="entry name" value="Periplasmic binding protein-like II"/>
    <property type="match status" value="1"/>
</dbReference>
<name>A0A4R2FL06_9GAMM</name>
<comment type="caution">
    <text evidence="8">The sequence shown here is derived from an EMBL/GenBank/DDBJ whole genome shotgun (WGS) entry which is preliminary data.</text>
</comment>
<keyword evidence="4 7" id="KW-0732">Signal</keyword>
<keyword evidence="9" id="KW-1185">Reference proteome</keyword>
<dbReference type="PIRSF" id="PIRSF004846">
    <property type="entry name" value="ModA"/>
    <property type="match status" value="1"/>
</dbReference>
<proteinExistence type="inferred from homology"/>
<dbReference type="GO" id="GO:0015689">
    <property type="term" value="P:molybdate ion transport"/>
    <property type="evidence" value="ECO:0007669"/>
    <property type="project" value="InterPro"/>
</dbReference>
<dbReference type="Pfam" id="PF13531">
    <property type="entry name" value="SBP_bac_11"/>
    <property type="match status" value="1"/>
</dbReference>
<dbReference type="GO" id="GO:1901359">
    <property type="term" value="F:tungstate binding"/>
    <property type="evidence" value="ECO:0007669"/>
    <property type="project" value="UniProtKB-ARBA"/>
</dbReference>
<comment type="subunit">
    <text evidence="5">The complex is composed of two ATP-binding proteins (ModC), two transmembrane proteins (ModB) and a solute-binding protein (ModA).</text>
</comment>
<dbReference type="GO" id="GO:0046872">
    <property type="term" value="F:metal ion binding"/>
    <property type="evidence" value="ECO:0007669"/>
    <property type="project" value="UniProtKB-KW"/>
</dbReference>
<dbReference type="Proteomes" id="UP000294832">
    <property type="component" value="Unassembled WGS sequence"/>
</dbReference>
<sequence>MAWLWRSLALLLLICGSPWVAAEVPNIAAAANIKFAMEQIVKDYQQQTGKQLRVSYGSSGNFVAQIKHGAPFQLFLSADEKYVAALASAKVTADNGVVYAYGRLALVAPNNSPLTLDTDLSGLTQLLQSGQLTRFAIANPEHAPYGERARQLLQQKGLWQALQPSIVYGENVSQAAQFALSGSTQGGIVALSLAMAPQFRERGRYVALPDEQHHPLTQRMVLLKGAGDVAQDFYRYLQSEPARAVFRAYGFALPEEGH</sequence>
<evidence type="ECO:0000256" key="7">
    <source>
        <dbReference type="SAM" id="SignalP"/>
    </source>
</evidence>
<dbReference type="FunFam" id="3.40.190.10:FF:000035">
    <property type="entry name" value="Molybdate ABC transporter substrate-binding protein"/>
    <property type="match status" value="1"/>
</dbReference>
<evidence type="ECO:0000256" key="4">
    <source>
        <dbReference type="ARBA" id="ARBA00022729"/>
    </source>
</evidence>
<dbReference type="InterPro" id="IPR005950">
    <property type="entry name" value="ModA"/>
</dbReference>
<dbReference type="EMBL" id="SLWF01000012">
    <property type="protein sequence ID" value="TCN84268.1"/>
    <property type="molecule type" value="Genomic_DNA"/>
</dbReference>
<comment type="similarity">
    <text evidence="1">Belongs to the bacterial solute-binding protein ModA family.</text>
</comment>
<feature type="signal peptide" evidence="7">
    <location>
        <begin position="1"/>
        <end position="21"/>
    </location>
</feature>
<accession>A0A4R2FL06</accession>
<dbReference type="CDD" id="cd13539">
    <property type="entry name" value="PBP2_AvModA"/>
    <property type="match status" value="1"/>
</dbReference>
<evidence type="ECO:0000256" key="2">
    <source>
        <dbReference type="ARBA" id="ARBA00022505"/>
    </source>
</evidence>
<dbReference type="RefSeq" id="WP_133038926.1">
    <property type="nucleotide sequence ID" value="NZ_SLWF01000012.1"/>
</dbReference>
<reference evidence="8 9" key="1">
    <citation type="submission" date="2019-03" db="EMBL/GenBank/DDBJ databases">
        <title>Freshwater and sediment microbial communities from various areas in North America, analyzing microbe dynamics in response to fracking.</title>
        <authorList>
            <person name="Lamendella R."/>
        </authorList>
    </citation>
    <scope>NUCLEOTIDE SEQUENCE [LARGE SCALE GENOMIC DNA]</scope>
    <source>
        <strain evidence="8 9">74A</strain>
    </source>
</reference>
<feature type="binding site" evidence="6">
    <location>
        <position position="172"/>
    </location>
    <ligand>
        <name>molybdate</name>
        <dbReference type="ChEBI" id="CHEBI:36264"/>
    </ligand>
</feature>
<evidence type="ECO:0000256" key="1">
    <source>
        <dbReference type="ARBA" id="ARBA00009175"/>
    </source>
</evidence>
<dbReference type="InterPro" id="IPR050682">
    <property type="entry name" value="ModA/WtpA"/>
</dbReference>
<keyword evidence="2 6" id="KW-0500">Molybdenum</keyword>
<dbReference type="GO" id="GO:0030973">
    <property type="term" value="F:molybdate ion binding"/>
    <property type="evidence" value="ECO:0007669"/>
    <property type="project" value="InterPro"/>
</dbReference>
<gene>
    <name evidence="8" type="ORF">EDC91_11242</name>
</gene>